<dbReference type="InterPro" id="IPR009014">
    <property type="entry name" value="Transketo_C/PFOR_II"/>
</dbReference>
<name>A0ABR5JEC3_9ACTN</name>
<dbReference type="InterPro" id="IPR005475">
    <property type="entry name" value="Transketolase-like_Pyr-bd"/>
</dbReference>
<dbReference type="PANTHER" id="PTHR43825:SF1">
    <property type="entry name" value="TRANSKETOLASE-LIKE PYRIMIDINE-BINDING DOMAIN-CONTAINING PROTEIN"/>
    <property type="match status" value="1"/>
</dbReference>
<dbReference type="InterPro" id="IPR033248">
    <property type="entry name" value="Transketolase_C"/>
</dbReference>
<sequence>MRPAVARVLTEAAHERPGLVVLGADGHGLAMGVRSAFPERYIDVGIAEPNLVGVASGLARAGHAVVVGTMAPFLVRRAQEQIRNDVCNPNLDVTFLGVGGGLGYGTLGPTHHAPEDLGSFAAMPNTLVLCPADATEAAWAVREALDWPGPAYVRLGAREDAVLYPDTEPFDLGRGRPLRPARDALALAMGAGVAVALRAADLLAADGVGLGVLALSALKPFPADEIRAAAASTGVVAVVEEHLDATGLAARTALALAGTWRGRFLVHALDDRYPPVGDRAELLAFYGVDARSVGSAVRAAAACGGTP</sequence>
<protein>
    <recommendedName>
        <fullName evidence="1">Transketolase-like pyrimidine-binding domain-containing protein</fullName>
    </recommendedName>
</protein>
<gene>
    <name evidence="2" type="ORF">ADK38_01350</name>
</gene>
<organism evidence="2 3">
    <name type="scientific">Streptomyces varsoviensis</name>
    <dbReference type="NCBI Taxonomy" id="67373"/>
    <lineage>
        <taxon>Bacteria</taxon>
        <taxon>Bacillati</taxon>
        <taxon>Actinomycetota</taxon>
        <taxon>Actinomycetes</taxon>
        <taxon>Kitasatosporales</taxon>
        <taxon>Streptomycetaceae</taxon>
        <taxon>Streptomyces</taxon>
    </lineage>
</organism>
<dbReference type="InterPro" id="IPR029061">
    <property type="entry name" value="THDP-binding"/>
</dbReference>
<evidence type="ECO:0000259" key="1">
    <source>
        <dbReference type="SMART" id="SM00861"/>
    </source>
</evidence>
<dbReference type="EMBL" id="LGUT01000101">
    <property type="protein sequence ID" value="KOG91770.1"/>
    <property type="molecule type" value="Genomic_DNA"/>
</dbReference>
<dbReference type="Gene3D" id="3.40.50.970">
    <property type="match status" value="1"/>
</dbReference>
<dbReference type="SMART" id="SM00861">
    <property type="entry name" value="Transket_pyr"/>
    <property type="match status" value="1"/>
</dbReference>
<dbReference type="Pfam" id="PF02779">
    <property type="entry name" value="Transket_pyr"/>
    <property type="match status" value="1"/>
</dbReference>
<dbReference type="InterPro" id="IPR051157">
    <property type="entry name" value="PDH/Transketolase"/>
</dbReference>
<accession>A0ABR5JEC3</accession>
<reference evidence="2 3" key="1">
    <citation type="submission" date="2015-07" db="EMBL/GenBank/DDBJ databases">
        <authorList>
            <person name="Ju K.-S."/>
            <person name="Doroghazi J.R."/>
            <person name="Metcalf W.W."/>
        </authorList>
    </citation>
    <scope>NUCLEOTIDE SEQUENCE [LARGE SCALE GENOMIC DNA]</scope>
    <source>
        <strain evidence="2 3">NRRL B-3589</strain>
    </source>
</reference>
<dbReference type="SUPFAM" id="SSF52518">
    <property type="entry name" value="Thiamin diphosphate-binding fold (THDP-binding)"/>
    <property type="match status" value="1"/>
</dbReference>
<dbReference type="PANTHER" id="PTHR43825">
    <property type="entry name" value="PYRUVATE DEHYDROGENASE E1 COMPONENT"/>
    <property type="match status" value="1"/>
</dbReference>
<dbReference type="Gene3D" id="3.40.50.920">
    <property type="match status" value="1"/>
</dbReference>
<dbReference type="Proteomes" id="UP000037020">
    <property type="component" value="Unassembled WGS sequence"/>
</dbReference>
<proteinExistence type="predicted"/>
<evidence type="ECO:0000313" key="2">
    <source>
        <dbReference type="EMBL" id="KOG91770.1"/>
    </source>
</evidence>
<dbReference type="CDD" id="cd07033">
    <property type="entry name" value="TPP_PYR_DXS_TK_like"/>
    <property type="match status" value="1"/>
</dbReference>
<dbReference type="SUPFAM" id="SSF52922">
    <property type="entry name" value="TK C-terminal domain-like"/>
    <property type="match status" value="1"/>
</dbReference>
<evidence type="ECO:0000313" key="3">
    <source>
        <dbReference type="Proteomes" id="UP000037020"/>
    </source>
</evidence>
<feature type="domain" description="Transketolase-like pyrimidine-binding" evidence="1">
    <location>
        <begin position="1"/>
        <end position="162"/>
    </location>
</feature>
<comment type="caution">
    <text evidence="2">The sequence shown here is derived from an EMBL/GenBank/DDBJ whole genome shotgun (WGS) entry which is preliminary data.</text>
</comment>
<dbReference type="Pfam" id="PF02780">
    <property type="entry name" value="Transketolase_C"/>
    <property type="match status" value="1"/>
</dbReference>
<keyword evidence="3" id="KW-1185">Reference proteome</keyword>